<dbReference type="AlphaFoldDB" id="A0A143BNP0"/>
<dbReference type="InterPro" id="IPR029463">
    <property type="entry name" value="Lys_MEP"/>
</dbReference>
<dbReference type="Pfam" id="PF14521">
    <property type="entry name" value="Aspzincin_M35"/>
    <property type="match status" value="1"/>
</dbReference>
<sequence length="203" mass="22483">MPNHSFKNFASVSERVQWESALLDAATYMPRIVKDAKANSSDIATRAYALYFGAFDKARWTRVVTTLSAIDFAISSAGVTFVRVYTGKGAQCCAATNAPYGRWKDQTPGMMADSAHKRQHGYVMTVGDDFYTADNSIDRTIKSAQFNTLCHEFSHLVSNTDDPVYGNIQSRALAIGKPDTAVACAENYGFYCEMLYTEFKRLG</sequence>
<reference evidence="2 3" key="2">
    <citation type="journal article" date="2016" name="Environ. Microbiol. Rep.">
        <title>Metagenomic evidence for the presence of phototrophic Gemmatimonadetes bacteria in diverse environments.</title>
        <authorList>
            <person name="Zeng Y."/>
            <person name="Baumbach J."/>
            <person name="Barbosa E.G."/>
            <person name="Azevedo V."/>
            <person name="Zhang C."/>
            <person name="Koblizek M."/>
        </authorList>
    </citation>
    <scope>NUCLEOTIDE SEQUENCE [LARGE SCALE GENOMIC DNA]</scope>
    <source>
        <strain evidence="2 3">AP64</strain>
    </source>
</reference>
<dbReference type="RefSeq" id="WP_026848109.1">
    <property type="nucleotide sequence ID" value="NZ_CP011454.1"/>
</dbReference>
<evidence type="ECO:0000313" key="3">
    <source>
        <dbReference type="Proteomes" id="UP000076404"/>
    </source>
</evidence>
<keyword evidence="3" id="KW-1185">Reference proteome</keyword>
<dbReference type="SMART" id="SM01351">
    <property type="entry name" value="Aspzincin_M35"/>
    <property type="match status" value="1"/>
</dbReference>
<dbReference type="InterPro" id="IPR024079">
    <property type="entry name" value="MetalloPept_cat_dom_sf"/>
</dbReference>
<protein>
    <recommendedName>
        <fullName evidence="1">Lysine-specific metallo-endopeptidase domain-containing protein</fullName>
    </recommendedName>
</protein>
<name>A0A143BNP0_9BACT</name>
<proteinExistence type="predicted"/>
<dbReference type="SUPFAM" id="SSF55486">
    <property type="entry name" value="Metalloproteases ('zincins'), catalytic domain"/>
    <property type="match status" value="1"/>
</dbReference>
<dbReference type="KEGG" id="gph:GEMMAAP_17900"/>
<dbReference type="Proteomes" id="UP000076404">
    <property type="component" value="Chromosome"/>
</dbReference>
<evidence type="ECO:0000313" key="2">
    <source>
        <dbReference type="EMBL" id="AMW06152.1"/>
    </source>
</evidence>
<reference evidence="2 3" key="1">
    <citation type="journal article" date="2014" name="Proc. Natl. Acad. Sci. U.S.A.">
        <title>Functional type 2 photosynthetic reaction centers found in the rare bacterial phylum Gemmatimonadetes.</title>
        <authorList>
            <person name="Zeng Y."/>
            <person name="Feng F."/>
            <person name="Medova H."/>
            <person name="Dean J."/>
            <person name="Koblizek M."/>
        </authorList>
    </citation>
    <scope>NUCLEOTIDE SEQUENCE [LARGE SCALE GENOMIC DNA]</scope>
    <source>
        <strain evidence="2 3">AP64</strain>
    </source>
</reference>
<evidence type="ECO:0000259" key="1">
    <source>
        <dbReference type="SMART" id="SM01351"/>
    </source>
</evidence>
<dbReference type="Gene3D" id="3.40.390.10">
    <property type="entry name" value="Collagenase (Catalytic Domain)"/>
    <property type="match status" value="1"/>
</dbReference>
<dbReference type="GO" id="GO:0004222">
    <property type="term" value="F:metalloendopeptidase activity"/>
    <property type="evidence" value="ECO:0007669"/>
    <property type="project" value="InterPro"/>
</dbReference>
<accession>A0A143BNP0</accession>
<gene>
    <name evidence="2" type="ORF">GEMMAAP_17900</name>
</gene>
<organism evidence="2 3">
    <name type="scientific">Gemmatimonas phototrophica</name>
    <dbReference type="NCBI Taxonomy" id="1379270"/>
    <lineage>
        <taxon>Bacteria</taxon>
        <taxon>Pseudomonadati</taxon>
        <taxon>Gemmatimonadota</taxon>
        <taxon>Gemmatimonadia</taxon>
        <taxon>Gemmatimonadales</taxon>
        <taxon>Gemmatimonadaceae</taxon>
        <taxon>Gemmatimonas</taxon>
    </lineage>
</organism>
<dbReference type="EMBL" id="CP011454">
    <property type="protein sequence ID" value="AMW06152.1"/>
    <property type="molecule type" value="Genomic_DNA"/>
</dbReference>
<feature type="domain" description="Lysine-specific metallo-endopeptidase" evidence="1">
    <location>
        <begin position="34"/>
        <end position="193"/>
    </location>
</feature>